<reference evidence="2" key="1">
    <citation type="submission" date="2020-05" db="EMBL/GenBank/DDBJ databases">
        <authorList>
            <person name="Chiriac C."/>
            <person name="Salcher M."/>
            <person name="Ghai R."/>
            <person name="Kavagutti S V."/>
        </authorList>
    </citation>
    <scope>NUCLEOTIDE SEQUENCE</scope>
</reference>
<evidence type="ECO:0000313" key="1">
    <source>
        <dbReference type="EMBL" id="CAB4723761.1"/>
    </source>
</evidence>
<sequence>MRSTDRVLVSALAVLSLFTVACSTRDGSSTDALPVIRAEGSRAREYHSLDELATGASAIVVVRPTGRESSVPLPATEGGTLGSAPTPFVEMRVLMVLSGAVSGTIVHVVSPGIDERNGGQALAVGGPYLLFLAPAMYGPNRPVGGYAIVGGPAGAFGSRGLSGGFDRIDGESPSLPQSITLGTTHLPAVVRTEAELLAAGP</sequence>
<accession>A0A6J6VC35</accession>
<evidence type="ECO:0000313" key="3">
    <source>
        <dbReference type="EMBL" id="CAB5066610.1"/>
    </source>
</evidence>
<dbReference type="AlphaFoldDB" id="A0A6J6VC35"/>
<organism evidence="2">
    <name type="scientific">freshwater metagenome</name>
    <dbReference type="NCBI Taxonomy" id="449393"/>
    <lineage>
        <taxon>unclassified sequences</taxon>
        <taxon>metagenomes</taxon>
        <taxon>ecological metagenomes</taxon>
    </lineage>
</organism>
<name>A0A6J6VC35_9ZZZZ</name>
<proteinExistence type="predicted"/>
<protein>
    <submittedName>
        <fullName evidence="2">Unannotated protein</fullName>
    </submittedName>
</protein>
<dbReference type="PROSITE" id="PS51257">
    <property type="entry name" value="PROKAR_LIPOPROTEIN"/>
    <property type="match status" value="1"/>
</dbReference>
<gene>
    <name evidence="1" type="ORF">UFOPK2602_01927</name>
    <name evidence="2" type="ORF">UFOPK2806_02362</name>
    <name evidence="3" type="ORF">UFOPK4306_01865</name>
</gene>
<dbReference type="EMBL" id="CAEZYY010000051">
    <property type="protein sequence ID" value="CAB4769881.1"/>
    <property type="molecule type" value="Genomic_DNA"/>
</dbReference>
<dbReference type="EMBL" id="CAEZXX010000166">
    <property type="protein sequence ID" value="CAB4723761.1"/>
    <property type="molecule type" value="Genomic_DNA"/>
</dbReference>
<dbReference type="EMBL" id="CAFBQP010000080">
    <property type="protein sequence ID" value="CAB5066610.1"/>
    <property type="molecule type" value="Genomic_DNA"/>
</dbReference>
<evidence type="ECO:0000313" key="2">
    <source>
        <dbReference type="EMBL" id="CAB4769881.1"/>
    </source>
</evidence>